<evidence type="ECO:0000313" key="3">
    <source>
        <dbReference type="Proteomes" id="UP000006048"/>
    </source>
</evidence>
<dbReference type="STRING" id="869212.Turpa_2735"/>
<gene>
    <name evidence="2" type="ordered locus">Turpa_2735</name>
</gene>
<keyword evidence="1" id="KW-0732">Signal</keyword>
<dbReference type="HOGENOM" id="CLU_1189496_0_0_12"/>
<feature type="signal peptide" evidence="1">
    <location>
        <begin position="1"/>
        <end position="23"/>
    </location>
</feature>
<protein>
    <submittedName>
        <fullName evidence="2">Uncharacterized protein</fullName>
    </submittedName>
</protein>
<dbReference type="KEGG" id="tpx:Turpa_2735"/>
<dbReference type="AlphaFoldDB" id="I4B7W7"/>
<dbReference type="EMBL" id="CP002959">
    <property type="protein sequence ID" value="AFM13374.1"/>
    <property type="molecule type" value="Genomic_DNA"/>
</dbReference>
<sequence>MRPWRAILVTTTLCLFAAQTLHAVPYTWQSKNGEAGFELDVPEAWRLRESVKRNGVITQFRRRDARIEVRSFVGKDKSEFSAIVNQKAARLASEFTFVRLVDERNSKYREDLHLSVWEFKSKGKLYRDETGIVLADAGPVVVSCVVPAEKYAELRTHCDNAFYSLSTGGSAPAASSQSKADALADWARIYYVNMPGNLPVLAPEAVMGTQPAKAEPAKINYDENYILPDENNK</sequence>
<accession>I4B7W7</accession>
<dbReference type="Proteomes" id="UP000006048">
    <property type="component" value="Chromosome"/>
</dbReference>
<evidence type="ECO:0000313" key="2">
    <source>
        <dbReference type="EMBL" id="AFM13374.1"/>
    </source>
</evidence>
<proteinExistence type="predicted"/>
<evidence type="ECO:0000256" key="1">
    <source>
        <dbReference type="SAM" id="SignalP"/>
    </source>
</evidence>
<dbReference type="RefSeq" id="WP_014803876.1">
    <property type="nucleotide sequence ID" value="NC_018020.1"/>
</dbReference>
<feature type="chain" id="PRO_5003686401" evidence="1">
    <location>
        <begin position="24"/>
        <end position="233"/>
    </location>
</feature>
<name>I4B7W7_TURPD</name>
<reference evidence="2 3" key="1">
    <citation type="submission" date="2012-06" db="EMBL/GenBank/DDBJ databases">
        <title>The complete chromosome of genome of Turneriella parva DSM 21527.</title>
        <authorList>
            <consortium name="US DOE Joint Genome Institute (JGI-PGF)"/>
            <person name="Lucas S."/>
            <person name="Han J."/>
            <person name="Lapidus A."/>
            <person name="Bruce D."/>
            <person name="Goodwin L."/>
            <person name="Pitluck S."/>
            <person name="Peters L."/>
            <person name="Kyrpides N."/>
            <person name="Mavromatis K."/>
            <person name="Ivanova N."/>
            <person name="Mikhailova N."/>
            <person name="Chertkov O."/>
            <person name="Detter J.C."/>
            <person name="Tapia R."/>
            <person name="Han C."/>
            <person name="Land M."/>
            <person name="Hauser L."/>
            <person name="Markowitz V."/>
            <person name="Cheng J.-F."/>
            <person name="Hugenholtz P."/>
            <person name="Woyke T."/>
            <person name="Wu D."/>
            <person name="Gronow S."/>
            <person name="Wellnitz S."/>
            <person name="Brambilla E."/>
            <person name="Klenk H.-P."/>
            <person name="Eisen J.A."/>
        </authorList>
    </citation>
    <scope>NUCLEOTIDE SEQUENCE [LARGE SCALE GENOMIC DNA]</scope>
    <source>
        <strain evidence="3">ATCC BAA-1111 / DSM 21527 / NCTC 11395 / H</strain>
    </source>
</reference>
<keyword evidence="3" id="KW-1185">Reference proteome</keyword>
<organism evidence="2 3">
    <name type="scientific">Turneriella parva (strain ATCC BAA-1111 / DSM 21527 / NCTC 11395 / H)</name>
    <name type="common">Leptospira parva</name>
    <dbReference type="NCBI Taxonomy" id="869212"/>
    <lineage>
        <taxon>Bacteria</taxon>
        <taxon>Pseudomonadati</taxon>
        <taxon>Spirochaetota</taxon>
        <taxon>Spirochaetia</taxon>
        <taxon>Leptospirales</taxon>
        <taxon>Leptospiraceae</taxon>
        <taxon>Turneriella</taxon>
    </lineage>
</organism>